<keyword evidence="6 11" id="KW-0812">Transmembrane</keyword>
<comment type="caution">
    <text evidence="13">The sequence shown here is derived from an EMBL/GenBank/DDBJ whole genome shotgun (WGS) entry which is preliminary data.</text>
</comment>
<organism evidence="13 14">
    <name type="scientific">Cytospora chrysosperma</name>
    <name type="common">Cytospora canker fungus</name>
    <name type="synonym">Sphaeria chrysosperma</name>
    <dbReference type="NCBI Taxonomy" id="252740"/>
    <lineage>
        <taxon>Eukaryota</taxon>
        <taxon>Fungi</taxon>
        <taxon>Dikarya</taxon>
        <taxon>Ascomycota</taxon>
        <taxon>Pezizomycotina</taxon>
        <taxon>Sordariomycetes</taxon>
        <taxon>Sordariomycetidae</taxon>
        <taxon>Diaporthales</taxon>
        <taxon>Cytosporaceae</taxon>
        <taxon>Cytospora</taxon>
    </lineage>
</organism>
<dbReference type="AlphaFoldDB" id="A0A423VJS7"/>
<dbReference type="InterPro" id="IPR032816">
    <property type="entry name" value="VTT_dom"/>
</dbReference>
<evidence type="ECO:0000256" key="11">
    <source>
        <dbReference type="SAM" id="Phobius"/>
    </source>
</evidence>
<feature type="compositionally biased region" description="Acidic residues" evidence="10">
    <location>
        <begin position="42"/>
        <end position="55"/>
    </location>
</feature>
<keyword evidence="8" id="KW-0333">Golgi apparatus</keyword>
<feature type="compositionally biased region" description="Low complexity" evidence="10">
    <location>
        <begin position="16"/>
        <end position="26"/>
    </location>
</feature>
<dbReference type="InterPro" id="IPR051076">
    <property type="entry name" value="Golgi_membrane_TVP38/TMEM64"/>
</dbReference>
<feature type="transmembrane region" description="Helical" evidence="11">
    <location>
        <begin position="210"/>
        <end position="233"/>
    </location>
</feature>
<proteinExistence type="inferred from homology"/>
<dbReference type="Pfam" id="PF09335">
    <property type="entry name" value="VTT_dom"/>
    <property type="match status" value="1"/>
</dbReference>
<name>A0A423VJS7_CYTCH</name>
<keyword evidence="14" id="KW-1185">Reference proteome</keyword>
<evidence type="ECO:0000256" key="1">
    <source>
        <dbReference type="ARBA" id="ARBA00002978"/>
    </source>
</evidence>
<evidence type="ECO:0000313" key="14">
    <source>
        <dbReference type="Proteomes" id="UP000284375"/>
    </source>
</evidence>
<evidence type="ECO:0000256" key="6">
    <source>
        <dbReference type="ARBA" id="ARBA00022692"/>
    </source>
</evidence>
<gene>
    <name evidence="13" type="ORF">VSDG_07794</name>
</gene>
<feature type="domain" description="VTT" evidence="12">
    <location>
        <begin position="201"/>
        <end position="315"/>
    </location>
</feature>
<feature type="transmembrane region" description="Helical" evidence="11">
    <location>
        <begin position="180"/>
        <end position="198"/>
    </location>
</feature>
<dbReference type="EMBL" id="LJZO01000044">
    <property type="protein sequence ID" value="ROV91269.1"/>
    <property type="molecule type" value="Genomic_DNA"/>
</dbReference>
<evidence type="ECO:0000256" key="8">
    <source>
        <dbReference type="ARBA" id="ARBA00023034"/>
    </source>
</evidence>
<evidence type="ECO:0000256" key="10">
    <source>
        <dbReference type="SAM" id="MobiDB-lite"/>
    </source>
</evidence>
<evidence type="ECO:0000256" key="9">
    <source>
        <dbReference type="ARBA" id="ARBA00023136"/>
    </source>
</evidence>
<dbReference type="STRING" id="252740.A0A423VJS7"/>
<dbReference type="PANTHER" id="PTHR47549">
    <property type="entry name" value="GOLGI APPARATUS MEMBRANE PROTEIN TVP38-RELATED"/>
    <property type="match status" value="1"/>
</dbReference>
<keyword evidence="9 11" id="KW-0472">Membrane</keyword>
<evidence type="ECO:0000313" key="13">
    <source>
        <dbReference type="EMBL" id="ROV91269.1"/>
    </source>
</evidence>
<keyword evidence="7 11" id="KW-1133">Transmembrane helix</keyword>
<feature type="region of interest" description="Disordered" evidence="10">
    <location>
        <begin position="419"/>
        <end position="468"/>
    </location>
</feature>
<dbReference type="OrthoDB" id="166803at2759"/>
<feature type="compositionally biased region" description="Polar residues" evidence="10">
    <location>
        <begin position="87"/>
        <end position="104"/>
    </location>
</feature>
<feature type="transmembrane region" description="Helical" evidence="11">
    <location>
        <begin position="141"/>
        <end position="160"/>
    </location>
</feature>
<evidence type="ECO:0000256" key="5">
    <source>
        <dbReference type="ARBA" id="ARBA00020673"/>
    </source>
</evidence>
<accession>A0A423VJS7</accession>
<feature type="region of interest" description="Disordered" evidence="10">
    <location>
        <begin position="1"/>
        <end position="104"/>
    </location>
</feature>
<feature type="transmembrane region" description="Helical" evidence="11">
    <location>
        <begin position="333"/>
        <end position="354"/>
    </location>
</feature>
<comment type="subcellular location">
    <subcellularLocation>
        <location evidence="2">Golgi apparatus membrane</location>
        <topology evidence="2">Multi-pass membrane protein</topology>
    </subcellularLocation>
</comment>
<dbReference type="GO" id="GO:0016192">
    <property type="term" value="P:vesicle-mediated transport"/>
    <property type="evidence" value="ECO:0007669"/>
    <property type="project" value="TreeGrafter"/>
</dbReference>
<feature type="compositionally biased region" description="Gly residues" evidence="10">
    <location>
        <begin position="374"/>
        <end position="386"/>
    </location>
</feature>
<feature type="compositionally biased region" description="Acidic residues" evidence="10">
    <location>
        <begin position="428"/>
        <end position="438"/>
    </location>
</feature>
<dbReference type="GO" id="GO:0000139">
    <property type="term" value="C:Golgi membrane"/>
    <property type="evidence" value="ECO:0007669"/>
    <property type="project" value="UniProtKB-SubCell"/>
</dbReference>
<dbReference type="PANTHER" id="PTHR47549:SF1">
    <property type="entry name" value="GOLGI APPARATUS MEMBRANE PROTEIN TVP38"/>
    <property type="match status" value="1"/>
</dbReference>
<evidence type="ECO:0000256" key="3">
    <source>
        <dbReference type="ARBA" id="ARBA00008640"/>
    </source>
</evidence>
<comment type="similarity">
    <text evidence="3">Belongs to the TVP38/TMEM64 family.</text>
</comment>
<evidence type="ECO:0000256" key="2">
    <source>
        <dbReference type="ARBA" id="ARBA00004653"/>
    </source>
</evidence>
<dbReference type="GO" id="GO:0000022">
    <property type="term" value="P:mitotic spindle elongation"/>
    <property type="evidence" value="ECO:0007669"/>
    <property type="project" value="TreeGrafter"/>
</dbReference>
<evidence type="ECO:0000256" key="7">
    <source>
        <dbReference type="ARBA" id="ARBA00022989"/>
    </source>
</evidence>
<comment type="function">
    <text evidence="1">Golgi membrane protein involved in vesicular trafficking and spindle migration.</text>
</comment>
<reference evidence="13 14" key="1">
    <citation type="submission" date="2015-09" db="EMBL/GenBank/DDBJ databases">
        <title>Host preference determinants of Valsa canker pathogens revealed by comparative genomics.</title>
        <authorList>
            <person name="Yin Z."/>
            <person name="Huang L."/>
        </authorList>
    </citation>
    <scope>NUCLEOTIDE SEQUENCE [LARGE SCALE GENOMIC DNA]</scope>
    <source>
        <strain evidence="13 14">YSFL</strain>
    </source>
</reference>
<evidence type="ECO:0000259" key="12">
    <source>
        <dbReference type="Pfam" id="PF09335"/>
    </source>
</evidence>
<protein>
    <recommendedName>
        <fullName evidence="4">Golgi apparatus membrane protein TVP38</fullName>
    </recommendedName>
    <alternativeName>
        <fullName evidence="5">Golgi apparatus membrane protein tvp38</fullName>
    </alternativeName>
</protein>
<sequence>MPADYNPGAAAGNKTLSAASAAQQLAMDTSSPEDAPFRDEDDHGEEEEEEEEEEEGNRHSTSGQLPVPWARQSNGHPTASRRLSHPYSLNSRAGNSTGAGGDTSSLRGQLSAFTAQTLNTASKAYRQAVEAYTGLPRSRQLLVLAGAVVLVAVAITLLAFSHRIFTLLGPVAASWRALPGGWLIIWGLTFLVAFPPLIGYSTACTVAGFVYGFPLGWPIVASATVLGSSAAFLASRTVFSAYVDRLVGHDRRFVALGHVLRHDGLGVLALVRFCPLPYSLSNGFLATVPSIQPLSFALATAFSSPKLLVHVFIGSRLALLADKGDEMTFGDRMINYMSMLVGGLVGMGVGYFIYRRTMARAAELAREEADAGGRPLGGGGAGGLGGEYADDGVEGGEDARLMDPGDAAALMVDDDDISLWDTAGDGGGFEDDDDDDDVDGHGRYRDEEEAVSGVRAARKGQDDDDPWS</sequence>
<dbReference type="Proteomes" id="UP000284375">
    <property type="component" value="Unassembled WGS sequence"/>
</dbReference>
<evidence type="ECO:0000256" key="4">
    <source>
        <dbReference type="ARBA" id="ARBA00013533"/>
    </source>
</evidence>
<feature type="region of interest" description="Disordered" evidence="10">
    <location>
        <begin position="369"/>
        <end position="398"/>
    </location>
</feature>